<comment type="caution">
    <text evidence="10">The sequence shown here is derived from an EMBL/GenBank/DDBJ whole genome shotgun (WGS) entry which is preliminary data.</text>
</comment>
<reference evidence="10" key="1">
    <citation type="submission" date="2019-03" db="EMBL/GenBank/DDBJ databases">
        <title>Lake Tanganyika Metagenome-Assembled Genomes (MAGs).</title>
        <authorList>
            <person name="Tran P."/>
        </authorList>
    </citation>
    <scope>NUCLEOTIDE SEQUENCE</scope>
    <source>
        <strain evidence="10">M_DeepCast_50m_m2_156</strain>
    </source>
</reference>
<feature type="transmembrane region" description="Helical" evidence="8">
    <location>
        <begin position="376"/>
        <end position="395"/>
    </location>
</feature>
<feature type="transmembrane region" description="Helical" evidence="8">
    <location>
        <begin position="227"/>
        <end position="245"/>
    </location>
</feature>
<keyword evidence="5 8" id="KW-0812">Transmembrane</keyword>
<dbReference type="Pfam" id="PF01040">
    <property type="entry name" value="UbiA"/>
    <property type="match status" value="1"/>
</dbReference>
<keyword evidence="3" id="KW-0474">Menaquinone biosynthesis</keyword>
<protein>
    <submittedName>
        <fullName evidence="10">PAS domain-containing protein</fullName>
    </submittedName>
</protein>
<feature type="domain" description="PAS" evidence="9">
    <location>
        <begin position="11"/>
        <end position="64"/>
    </location>
</feature>
<dbReference type="InterPro" id="IPR026046">
    <property type="entry name" value="UBIAD1"/>
</dbReference>
<dbReference type="GO" id="GO:0004659">
    <property type="term" value="F:prenyltransferase activity"/>
    <property type="evidence" value="ECO:0007669"/>
    <property type="project" value="InterPro"/>
</dbReference>
<name>A0A8T4C8Q1_9ARCH</name>
<evidence type="ECO:0000256" key="4">
    <source>
        <dbReference type="ARBA" id="ARBA00022679"/>
    </source>
</evidence>
<feature type="transmembrane region" description="Helical" evidence="8">
    <location>
        <begin position="416"/>
        <end position="433"/>
    </location>
</feature>
<dbReference type="InterPro" id="IPR044878">
    <property type="entry name" value="UbiA_sf"/>
</dbReference>
<proteinExistence type="predicted"/>
<dbReference type="PANTHER" id="PTHR13929:SF0">
    <property type="entry name" value="UBIA PRENYLTRANSFERASE DOMAIN-CONTAINING PROTEIN 1"/>
    <property type="match status" value="1"/>
</dbReference>
<keyword evidence="4" id="KW-0808">Transferase</keyword>
<evidence type="ECO:0000313" key="11">
    <source>
        <dbReference type="Proteomes" id="UP000774699"/>
    </source>
</evidence>
<gene>
    <name evidence="10" type="ORF">FJY86_04640</name>
</gene>
<dbReference type="SUPFAM" id="SSF55785">
    <property type="entry name" value="PYP-like sensor domain (PAS domain)"/>
    <property type="match status" value="1"/>
</dbReference>
<dbReference type="Proteomes" id="UP000774699">
    <property type="component" value="Unassembled WGS sequence"/>
</dbReference>
<dbReference type="PROSITE" id="PS50112">
    <property type="entry name" value="PAS"/>
    <property type="match status" value="1"/>
</dbReference>
<dbReference type="GO" id="GO:0009234">
    <property type="term" value="P:menaquinone biosynthetic process"/>
    <property type="evidence" value="ECO:0007669"/>
    <property type="project" value="UniProtKB-KW"/>
</dbReference>
<feature type="transmembrane region" description="Helical" evidence="8">
    <location>
        <begin position="281"/>
        <end position="299"/>
    </location>
</feature>
<evidence type="ECO:0000256" key="3">
    <source>
        <dbReference type="ARBA" id="ARBA00022428"/>
    </source>
</evidence>
<evidence type="ECO:0000256" key="6">
    <source>
        <dbReference type="ARBA" id="ARBA00022989"/>
    </source>
</evidence>
<dbReference type="Gene3D" id="3.30.450.20">
    <property type="entry name" value="PAS domain"/>
    <property type="match status" value="1"/>
</dbReference>
<evidence type="ECO:0000313" key="10">
    <source>
        <dbReference type="EMBL" id="MBM3282594.1"/>
    </source>
</evidence>
<dbReference type="GO" id="GO:0005886">
    <property type="term" value="C:plasma membrane"/>
    <property type="evidence" value="ECO:0007669"/>
    <property type="project" value="UniProtKB-SubCell"/>
</dbReference>
<dbReference type="Gene3D" id="1.10.357.140">
    <property type="entry name" value="UbiA prenyltransferase"/>
    <property type="match status" value="1"/>
</dbReference>
<feature type="transmembrane region" description="Helical" evidence="8">
    <location>
        <begin position="251"/>
        <end position="269"/>
    </location>
</feature>
<dbReference type="GO" id="GO:0042371">
    <property type="term" value="P:vitamin K biosynthetic process"/>
    <property type="evidence" value="ECO:0007669"/>
    <property type="project" value="TreeGrafter"/>
</dbReference>
<dbReference type="EMBL" id="VGJJ01000055">
    <property type="protein sequence ID" value="MBM3282594.1"/>
    <property type="molecule type" value="Genomic_DNA"/>
</dbReference>
<feature type="transmembrane region" description="Helical" evidence="8">
    <location>
        <begin position="305"/>
        <end position="328"/>
    </location>
</feature>
<feature type="transmembrane region" description="Helical" evidence="8">
    <location>
        <begin position="167"/>
        <end position="188"/>
    </location>
</feature>
<evidence type="ECO:0000256" key="5">
    <source>
        <dbReference type="ARBA" id="ARBA00022692"/>
    </source>
</evidence>
<comment type="subcellular location">
    <subcellularLocation>
        <location evidence="1">Cell membrane</location>
        <topology evidence="1">Multi-pass membrane protein</topology>
    </subcellularLocation>
</comment>
<dbReference type="InterPro" id="IPR000014">
    <property type="entry name" value="PAS"/>
</dbReference>
<dbReference type="AlphaFoldDB" id="A0A8T4C8Q1"/>
<keyword evidence="6 8" id="KW-1133">Transmembrane helix</keyword>
<dbReference type="NCBIfam" id="TIGR00229">
    <property type="entry name" value="sensory_box"/>
    <property type="match status" value="1"/>
</dbReference>
<keyword evidence="7 8" id="KW-0472">Membrane</keyword>
<comment type="pathway">
    <text evidence="2">Quinol/quinone metabolism; menaquinone biosynthesis.</text>
</comment>
<dbReference type="InterPro" id="IPR035965">
    <property type="entry name" value="PAS-like_dom_sf"/>
</dbReference>
<dbReference type="InterPro" id="IPR000537">
    <property type="entry name" value="UbiA_prenyltransferase"/>
</dbReference>
<evidence type="ECO:0000256" key="8">
    <source>
        <dbReference type="SAM" id="Phobius"/>
    </source>
</evidence>
<organism evidence="10 11">
    <name type="scientific">Candidatus Iainarchaeum sp</name>
    <dbReference type="NCBI Taxonomy" id="3101447"/>
    <lineage>
        <taxon>Archaea</taxon>
        <taxon>Candidatus Iainarchaeota</taxon>
        <taxon>Candidatus Iainarchaeia</taxon>
        <taxon>Candidatus Iainarchaeales</taxon>
        <taxon>Candidatus Iainarchaeaceae</taxon>
        <taxon>Candidatus Iainarchaeum</taxon>
    </lineage>
</organism>
<accession>A0A8T4C8Q1</accession>
<feature type="transmembrane region" description="Helical" evidence="8">
    <location>
        <begin position="349"/>
        <end position="370"/>
    </location>
</feature>
<dbReference type="PANTHER" id="PTHR13929">
    <property type="entry name" value="1,4-DIHYDROXY-2-NAPHTHOATE OCTAPRENYLTRANSFERASE"/>
    <property type="match status" value="1"/>
</dbReference>
<feature type="transmembrane region" description="Helical" evidence="8">
    <location>
        <begin position="142"/>
        <end position="161"/>
    </location>
</feature>
<evidence type="ECO:0000256" key="7">
    <source>
        <dbReference type="ARBA" id="ARBA00023136"/>
    </source>
</evidence>
<evidence type="ECO:0000256" key="1">
    <source>
        <dbReference type="ARBA" id="ARBA00004651"/>
    </source>
</evidence>
<sequence>METTAILSALNAEQKTQLENKTDASVIVANMEGHVVACNPGAGKLFSYTRNEMIGTHVRVFHPQQNFAKILPDLFRTAMTTGKYDNVITLIDKHGKEFLAHIVVTSIKNEKNDIVGLMGVTTHAYAKKEPSIIQKWLTALRAPFFAAVIIPVFLGTAIAFYQTNVFLFWPFALTTIAMIFIHAGANLANDYYDHKSGNDELNQNPTPFSGGSRVIQDGIIPAKHIRYAFLFCLAVGALMGVYLNTLHEGNIILYIGLLGVGIGVFYSAPPFAASYRKLGELFVAVGFGPLIVVGAHYVQTGMLNSLPLLASIPMGILIMLVLFLNQFPDYEADKKALKRNWVNTLGKKTSVKILGIFLLFTFLFTAWGIISQTFPPLTAMVFLTIPHAIITYDIVKKNYDKILELIPGNAEMITLNFLYGVLFTLGFVLQGALS</sequence>
<dbReference type="SMART" id="SM00091">
    <property type="entry name" value="PAS"/>
    <property type="match status" value="1"/>
</dbReference>
<evidence type="ECO:0000259" key="9">
    <source>
        <dbReference type="PROSITE" id="PS50112"/>
    </source>
</evidence>
<evidence type="ECO:0000256" key="2">
    <source>
        <dbReference type="ARBA" id="ARBA00004863"/>
    </source>
</evidence>
<dbReference type="CDD" id="cd13962">
    <property type="entry name" value="PT_UbiA_UBIAD1"/>
    <property type="match status" value="1"/>
</dbReference>
<dbReference type="Pfam" id="PF13426">
    <property type="entry name" value="PAS_9"/>
    <property type="match status" value="1"/>
</dbReference>
<dbReference type="CDD" id="cd00130">
    <property type="entry name" value="PAS"/>
    <property type="match status" value="1"/>
</dbReference>